<comment type="caution">
    <text evidence="1">The sequence shown here is derived from an EMBL/GenBank/DDBJ whole genome shotgun (WGS) entry which is preliminary data.</text>
</comment>
<keyword evidence="2" id="KW-1185">Reference proteome</keyword>
<organism evidence="1 2">
    <name type="scientific">Paractinoplanes ferrugineus</name>
    <dbReference type="NCBI Taxonomy" id="113564"/>
    <lineage>
        <taxon>Bacteria</taxon>
        <taxon>Bacillati</taxon>
        <taxon>Actinomycetota</taxon>
        <taxon>Actinomycetes</taxon>
        <taxon>Micromonosporales</taxon>
        <taxon>Micromonosporaceae</taxon>
        <taxon>Paractinoplanes</taxon>
    </lineage>
</organism>
<dbReference type="AlphaFoldDB" id="A0A919JAG5"/>
<dbReference type="RefSeq" id="WP_203822628.1">
    <property type="nucleotide sequence ID" value="NZ_BAAABP010000005.1"/>
</dbReference>
<protein>
    <submittedName>
        <fullName evidence="1">Uncharacterized protein</fullName>
    </submittedName>
</protein>
<evidence type="ECO:0000313" key="1">
    <source>
        <dbReference type="EMBL" id="GIE16287.1"/>
    </source>
</evidence>
<evidence type="ECO:0000313" key="2">
    <source>
        <dbReference type="Proteomes" id="UP000598174"/>
    </source>
</evidence>
<reference evidence="1" key="1">
    <citation type="submission" date="2021-01" db="EMBL/GenBank/DDBJ databases">
        <title>Whole genome shotgun sequence of Actinoplanes ferrugineus NBRC 15555.</title>
        <authorList>
            <person name="Komaki H."/>
            <person name="Tamura T."/>
        </authorList>
    </citation>
    <scope>NUCLEOTIDE SEQUENCE</scope>
    <source>
        <strain evidence="1">NBRC 15555</strain>
    </source>
</reference>
<proteinExistence type="predicted"/>
<name>A0A919JAG5_9ACTN</name>
<dbReference type="Proteomes" id="UP000598174">
    <property type="component" value="Unassembled WGS sequence"/>
</dbReference>
<dbReference type="EMBL" id="BOMM01000081">
    <property type="protein sequence ID" value="GIE16287.1"/>
    <property type="molecule type" value="Genomic_DNA"/>
</dbReference>
<accession>A0A919JAG5</accession>
<gene>
    <name evidence="1" type="ORF">Afe05nite_81270</name>
</gene>
<sequence>MANRPYEFVSALLKAEHAIAPDLGTDVMSSDKQSYNINLLTLSLVAMTLKIVQDLHPDLVTDAALLDRLNTAIDTGPNGDRSGWPGWILLQVRPEQLARYGATETDTVPQLQAKIDAFNNALNVQGKKA</sequence>